<feature type="transmembrane region" description="Helical" evidence="8">
    <location>
        <begin position="238"/>
        <end position="257"/>
    </location>
</feature>
<evidence type="ECO:0000256" key="6">
    <source>
        <dbReference type="ARBA" id="ARBA00022989"/>
    </source>
</evidence>
<dbReference type="CDD" id="cd06261">
    <property type="entry name" value="TM_PBP2"/>
    <property type="match status" value="1"/>
</dbReference>
<evidence type="ECO:0000256" key="8">
    <source>
        <dbReference type="RuleBase" id="RU363043"/>
    </source>
</evidence>
<dbReference type="KEGG" id="harc:HARCEL1_03800"/>
<evidence type="ECO:0000259" key="9">
    <source>
        <dbReference type="PROSITE" id="PS50928"/>
    </source>
</evidence>
<evidence type="ECO:0000256" key="5">
    <source>
        <dbReference type="ARBA" id="ARBA00022692"/>
    </source>
</evidence>
<comment type="caution">
    <text evidence="8">Lacks conserved residue(s) required for the propagation of feature annotation.</text>
</comment>
<feature type="transmembrane region" description="Helical" evidence="8">
    <location>
        <begin position="536"/>
        <end position="560"/>
    </location>
</feature>
<dbReference type="GO" id="GO:0035435">
    <property type="term" value="P:phosphate ion transmembrane transport"/>
    <property type="evidence" value="ECO:0007669"/>
    <property type="project" value="InterPro"/>
</dbReference>
<evidence type="ECO:0000256" key="3">
    <source>
        <dbReference type="ARBA" id="ARBA00022448"/>
    </source>
</evidence>
<name>A0A2R4WZD3_9EURY</name>
<feature type="transmembrane region" description="Helical" evidence="8">
    <location>
        <begin position="21"/>
        <end position="44"/>
    </location>
</feature>
<dbReference type="RefSeq" id="WP_108381266.1">
    <property type="nucleotide sequence ID" value="NZ_CP028858.1"/>
</dbReference>
<evidence type="ECO:0000313" key="10">
    <source>
        <dbReference type="EMBL" id="AWB26897.1"/>
    </source>
</evidence>
<feature type="transmembrane region" description="Helical" evidence="8">
    <location>
        <begin position="147"/>
        <end position="169"/>
    </location>
</feature>
<accession>A0A2R4WZD3</accession>
<keyword evidence="7 8" id="KW-0472">Membrane</keyword>
<dbReference type="AlphaFoldDB" id="A0A2R4WZD3"/>
<dbReference type="NCBIfam" id="TIGR00974">
    <property type="entry name" value="3a0107s02c"/>
    <property type="match status" value="1"/>
</dbReference>
<feature type="transmembrane region" description="Helical" evidence="8">
    <location>
        <begin position="341"/>
        <end position="370"/>
    </location>
</feature>
<protein>
    <recommendedName>
        <fullName evidence="8">Phosphate transport system permease protein PstA</fullName>
    </recommendedName>
</protein>
<feature type="domain" description="ABC transmembrane type-1" evidence="9">
    <location>
        <begin position="345"/>
        <end position="557"/>
    </location>
</feature>
<dbReference type="EMBL" id="CP028858">
    <property type="protein sequence ID" value="AWB26897.1"/>
    <property type="molecule type" value="Genomic_DNA"/>
</dbReference>
<comment type="similarity">
    <text evidence="2 8">Belongs to the binding-protein-dependent transport system permease family. CysTW subfamily.</text>
</comment>
<evidence type="ECO:0000256" key="1">
    <source>
        <dbReference type="ARBA" id="ARBA00004651"/>
    </source>
</evidence>
<feature type="transmembrane region" description="Helical" evidence="8">
    <location>
        <begin position="117"/>
        <end position="135"/>
    </location>
</feature>
<feature type="transmembrane region" description="Helical" evidence="8">
    <location>
        <begin position="293"/>
        <end position="317"/>
    </location>
</feature>
<keyword evidence="5 8" id="KW-0812">Transmembrane</keyword>
<dbReference type="Pfam" id="PF00528">
    <property type="entry name" value="BPD_transp_1"/>
    <property type="match status" value="1"/>
</dbReference>
<dbReference type="PANTHER" id="PTHR43470">
    <property type="entry name" value="PHOSPHATE TRANSPORT SYSTEM PERMEASE PROTEIN PSTA-RELATED"/>
    <property type="match status" value="1"/>
</dbReference>
<dbReference type="InterPro" id="IPR035906">
    <property type="entry name" value="MetI-like_sf"/>
</dbReference>
<feature type="transmembrane region" description="Helical" evidence="8">
    <location>
        <begin position="263"/>
        <end position="281"/>
    </location>
</feature>
<keyword evidence="4 8" id="KW-1003">Cell membrane</keyword>
<proteinExistence type="inferred from homology"/>
<dbReference type="InterPro" id="IPR005672">
    <property type="entry name" value="Phosphate_PstA"/>
</dbReference>
<keyword evidence="3" id="KW-0813">Transport</keyword>
<comment type="subcellular location">
    <subcellularLocation>
        <location evidence="1 8">Cell membrane</location>
        <topology evidence="1 8">Multi-pass membrane protein</topology>
    </subcellularLocation>
</comment>
<feature type="transmembrane region" description="Helical" evidence="8">
    <location>
        <begin position="210"/>
        <end position="229"/>
    </location>
</feature>
<evidence type="ECO:0000256" key="7">
    <source>
        <dbReference type="ARBA" id="ARBA00023136"/>
    </source>
</evidence>
<evidence type="ECO:0000313" key="11">
    <source>
        <dbReference type="Proteomes" id="UP000244727"/>
    </source>
</evidence>
<evidence type="ECO:0000256" key="2">
    <source>
        <dbReference type="ARBA" id="ARBA00007069"/>
    </source>
</evidence>
<reference evidence="10 11" key="1">
    <citation type="submission" date="2018-04" db="EMBL/GenBank/DDBJ databases">
        <title>Halococcoides cellulosivorans gen. nov., sp. nov., an extremely halophilic cellulose-utilizing haloarchaeon from hypersaline lakes.</title>
        <authorList>
            <person name="Sorokin D.Y."/>
            <person name="Toshchakov S.V."/>
            <person name="Samarov N.I."/>
            <person name="Korzhenkov A."/>
            <person name="Kublanov I.V."/>
        </authorList>
    </citation>
    <scope>NUCLEOTIDE SEQUENCE [LARGE SCALE GENOMIC DNA]</scope>
    <source>
        <strain evidence="10 11">HArcel1</strain>
    </source>
</reference>
<dbReference type="GO" id="GO:0005886">
    <property type="term" value="C:plasma membrane"/>
    <property type="evidence" value="ECO:0007669"/>
    <property type="project" value="UniProtKB-SubCell"/>
</dbReference>
<feature type="transmembrane region" description="Helical" evidence="8">
    <location>
        <begin position="56"/>
        <end position="77"/>
    </location>
</feature>
<sequence length="565" mass="58346">MAAADWYGDSTQVSQTRGRMFEALCLGATSVGLVSVLVLLLYVANDAFAPLTADPGWHLVYFVTLAVPTLAVSAYLYRSESRAGEVAYTTTGLPVVGLLVAGGLLVVFAEVFPVREWFALVVAVAVTGALLAGHARVRPSASLERAIGGAIATVVIVFGTPPVAIARLLGPDPTQIALPGVSVTVPGLTLRLASLPELILSAPYLPIEPLQIIATLTLPIAALGGWYLGRSRESRREGLIAGVGLLAGAVAPAVLAIPTGTDPTIWLVAATTTVVPMGVYVEGVVRRRSGLAGLWIPVALVAGAVTGTAITAVLGLAGPETWLDWQFLTNAPSTTAAEAGIYPALVGSVMLLIVVIVATFPVGVGAAIYLEEYAPSNGLAGTVVTLIEINIANLAGVPSVVYGLLGLAVFINWVQFPSGSILVGGLTVGLLILPIVVIAAQEAIEAVPDSTRQAAYGMGATRWQTVRTVVLPKAMPGILTGTILALGRAIGETAPLLLVGIAASVRMAPNGVFDLGSAMPRQIFTWAFEPAEEFRYGVLAAGVVTLLVVLLVMNATAIVLRHKFD</sequence>
<gene>
    <name evidence="10" type="primary">pstA</name>
    <name evidence="10" type="ORF">HARCEL1_03800</name>
</gene>
<feature type="transmembrane region" description="Helical" evidence="8">
    <location>
        <begin position="420"/>
        <end position="440"/>
    </location>
</feature>
<evidence type="ECO:0000256" key="4">
    <source>
        <dbReference type="ARBA" id="ARBA00022475"/>
    </source>
</evidence>
<keyword evidence="11" id="KW-1185">Reference proteome</keyword>
<feature type="transmembrane region" description="Helical" evidence="8">
    <location>
        <begin position="86"/>
        <end position="111"/>
    </location>
</feature>
<dbReference type="GO" id="GO:0005315">
    <property type="term" value="F:phosphate transmembrane transporter activity"/>
    <property type="evidence" value="ECO:0007669"/>
    <property type="project" value="InterPro"/>
</dbReference>
<keyword evidence="6 8" id="KW-1133">Transmembrane helix</keyword>
<dbReference type="Proteomes" id="UP000244727">
    <property type="component" value="Chromosome"/>
</dbReference>
<feature type="transmembrane region" description="Helical" evidence="8">
    <location>
        <begin position="391"/>
        <end position="414"/>
    </location>
</feature>
<dbReference type="Gene3D" id="1.10.3720.10">
    <property type="entry name" value="MetI-like"/>
    <property type="match status" value="1"/>
</dbReference>
<dbReference type="PROSITE" id="PS50928">
    <property type="entry name" value="ABC_TM1"/>
    <property type="match status" value="1"/>
</dbReference>
<organism evidence="10 11">
    <name type="scientific">Halococcoides cellulosivorans</name>
    <dbReference type="NCBI Taxonomy" id="1679096"/>
    <lineage>
        <taxon>Archaea</taxon>
        <taxon>Methanobacteriati</taxon>
        <taxon>Methanobacteriota</taxon>
        <taxon>Stenosarchaea group</taxon>
        <taxon>Halobacteria</taxon>
        <taxon>Halobacteriales</taxon>
        <taxon>Haloarculaceae</taxon>
        <taxon>Halococcoides</taxon>
    </lineage>
</organism>
<dbReference type="PANTHER" id="PTHR43470:SF5">
    <property type="entry name" value="PHOSPHATE TRANSPORT SYSTEM PERMEASE PROTEIN PSTA"/>
    <property type="match status" value="1"/>
</dbReference>
<dbReference type="GeneID" id="36511601"/>
<dbReference type="SUPFAM" id="SSF161098">
    <property type="entry name" value="MetI-like"/>
    <property type="match status" value="1"/>
</dbReference>
<dbReference type="InterPro" id="IPR000515">
    <property type="entry name" value="MetI-like"/>
</dbReference>